<dbReference type="Proteomes" id="UP000228380">
    <property type="component" value="Chromosome 6"/>
</dbReference>
<feature type="compositionally biased region" description="Acidic residues" evidence="7">
    <location>
        <begin position="628"/>
        <end position="642"/>
    </location>
</feature>
<protein>
    <submittedName>
        <fullName evidence="10">DNA ligase 1-like</fullName>
    </submittedName>
</protein>
<dbReference type="InterPro" id="IPR044198">
    <property type="entry name" value="DEK"/>
</dbReference>
<dbReference type="PANTHER" id="PTHR13468">
    <property type="entry name" value="DEK PROTEIN"/>
    <property type="match status" value="1"/>
</dbReference>
<feature type="domain" description="DEK-C" evidence="8">
    <location>
        <begin position="568"/>
        <end position="623"/>
    </location>
</feature>
<dbReference type="PANTHER" id="PTHR13468:SF23">
    <property type="entry name" value="EXPRESSED PROTEIN"/>
    <property type="match status" value="1"/>
</dbReference>
<feature type="compositionally biased region" description="Acidic residues" evidence="7">
    <location>
        <begin position="449"/>
        <end position="463"/>
    </location>
</feature>
<dbReference type="AlphaFoldDB" id="A0A8B9AJP9"/>
<sequence length="656" mass="73367">MSEPELASELKANIMLNGSGLPLPKDTGWEAASEKKDEGENTLKTVEVERKEEKKDDAKMEEMEDEKVVEAEDAKITEPDDAKETKAKDVKVAEAEDAKRVEAEDGKVAEVERAKIVEFMDAKVEEPEDVTMMDAEAQKDGDKGEEEGEKEVEGEKIEEGNDVKDEKDGVNQENKVQENNEANESKRKRVREKKAGEKGDEKGKKESRSKDKKLLSTPLASSTERPVRERKTVERLVESLEKEPVKKFLIEKGCGTPLKEIPSVAYKLAKKKPADLKYLHQTLFGGRQGKVADFKNHILQFSGFMWHGDEEKQKTKVKDKLDKCVKDTLVDLCDLFDLPVSKTNTRKEELVAKLMDFMVAPHATTDNVLAEKEQQSTKLRKRKSVARGIASRSSEGIPGKRPRRGISKTEDSPKSKGKSVREKEEEEEQEDEENGVPKDNVALKHSESEEIESEEVEDDDDDDYSGKSKHNRRKSSKRGGSAGTKKSKVVTSHKKGPLPTPTKSPTKSSLKHSKTEDTNDVGAKVLPRKKKNVDVPEKKSTPKSDHKEKATGKKVAKGRAKSVAKESSPSKEELRKTICDILKEADFNTATFTDILKELAKHYSMDLTPRKKSIKLMIQEELTKLADEAEENEDVEEDGAADEDGKPETVSEDVEA</sequence>
<proteinExistence type="predicted"/>
<keyword evidence="9" id="KW-1185">Reference proteome</keyword>
<feature type="compositionally biased region" description="Basic residues" evidence="7">
    <location>
        <begin position="552"/>
        <end position="562"/>
    </location>
</feature>
<dbReference type="KEGG" id="pda:103707565"/>
<keyword evidence="6" id="KW-0539">Nucleus</keyword>
<feature type="compositionally biased region" description="Basic and acidic residues" evidence="7">
    <location>
        <begin position="193"/>
        <end position="214"/>
    </location>
</feature>
<dbReference type="OrthoDB" id="370884at2759"/>
<accession>A0A8B9AJP9</accession>
<dbReference type="InterPro" id="IPR014876">
    <property type="entry name" value="DEK_C"/>
</dbReference>
<feature type="compositionally biased region" description="Basic residues" evidence="7">
    <location>
        <begin position="467"/>
        <end position="477"/>
    </location>
</feature>
<evidence type="ECO:0000256" key="6">
    <source>
        <dbReference type="ARBA" id="ARBA00023242"/>
    </source>
</evidence>
<feature type="region of interest" description="Disordered" evidence="7">
    <location>
        <begin position="16"/>
        <end position="105"/>
    </location>
</feature>
<organism evidence="9 10">
    <name type="scientific">Phoenix dactylifera</name>
    <name type="common">Date palm</name>
    <dbReference type="NCBI Taxonomy" id="42345"/>
    <lineage>
        <taxon>Eukaryota</taxon>
        <taxon>Viridiplantae</taxon>
        <taxon>Streptophyta</taxon>
        <taxon>Embryophyta</taxon>
        <taxon>Tracheophyta</taxon>
        <taxon>Spermatophyta</taxon>
        <taxon>Magnoliopsida</taxon>
        <taxon>Liliopsida</taxon>
        <taxon>Arecaceae</taxon>
        <taxon>Coryphoideae</taxon>
        <taxon>Phoeniceae</taxon>
        <taxon>Phoenix</taxon>
    </lineage>
</organism>
<dbReference type="GO" id="GO:0006325">
    <property type="term" value="P:chromatin organization"/>
    <property type="evidence" value="ECO:0007669"/>
    <property type="project" value="UniProtKB-KW"/>
</dbReference>
<feature type="compositionally biased region" description="Basic residues" evidence="7">
    <location>
        <begin position="485"/>
        <end position="496"/>
    </location>
</feature>
<evidence type="ECO:0000313" key="10">
    <source>
        <dbReference type="RefSeq" id="XP_038983509.1"/>
    </source>
</evidence>
<dbReference type="GO" id="GO:0003677">
    <property type="term" value="F:DNA binding"/>
    <property type="evidence" value="ECO:0007669"/>
    <property type="project" value="UniProtKB-KW"/>
</dbReference>
<feature type="region of interest" description="Disordered" evidence="7">
    <location>
        <begin position="625"/>
        <end position="656"/>
    </location>
</feature>
<keyword evidence="3" id="KW-0805">Transcription regulation</keyword>
<dbReference type="PROSITE" id="PS51998">
    <property type="entry name" value="DEK_C"/>
    <property type="match status" value="1"/>
</dbReference>
<feature type="compositionally biased region" description="Basic and acidic residues" evidence="7">
    <location>
        <begin position="407"/>
        <end position="423"/>
    </location>
</feature>
<reference evidence="9" key="1">
    <citation type="journal article" date="2019" name="Nat. Commun.">
        <title>Genome-wide association mapping of date palm fruit traits.</title>
        <authorList>
            <person name="Hazzouri K.M."/>
            <person name="Gros-Balthazard M."/>
            <person name="Flowers J.M."/>
            <person name="Copetti D."/>
            <person name="Lemansour A."/>
            <person name="Lebrun M."/>
            <person name="Masmoudi K."/>
            <person name="Ferrand S."/>
            <person name="Dhar M.I."/>
            <person name="Fresquez Z.A."/>
            <person name="Rosas U."/>
            <person name="Zhang J."/>
            <person name="Talag J."/>
            <person name="Lee S."/>
            <person name="Kudrna D."/>
            <person name="Powell R.F."/>
            <person name="Leitch I.J."/>
            <person name="Krueger R.R."/>
            <person name="Wing R.A."/>
            <person name="Amiri K.M.A."/>
            <person name="Purugganan M.D."/>
        </authorList>
    </citation>
    <scope>NUCLEOTIDE SEQUENCE [LARGE SCALE GENOMIC DNA]</scope>
    <source>
        <strain evidence="9">cv. Khalas</strain>
    </source>
</reference>
<dbReference type="FunFam" id="1.10.10.60:FF:000220">
    <property type="entry name" value="DEK domain-containing chromatin associated protein"/>
    <property type="match status" value="1"/>
</dbReference>
<dbReference type="GO" id="GO:0005730">
    <property type="term" value="C:nucleolus"/>
    <property type="evidence" value="ECO:0007669"/>
    <property type="project" value="UniProtKB-SubCell"/>
</dbReference>
<evidence type="ECO:0000256" key="4">
    <source>
        <dbReference type="ARBA" id="ARBA00023125"/>
    </source>
</evidence>
<evidence type="ECO:0000259" key="8">
    <source>
        <dbReference type="PROSITE" id="PS51998"/>
    </source>
</evidence>
<dbReference type="SUPFAM" id="SSF109715">
    <property type="entry name" value="DEK C-terminal domain"/>
    <property type="match status" value="1"/>
</dbReference>
<name>A0A8B9AJP9_PHODC</name>
<evidence type="ECO:0000256" key="3">
    <source>
        <dbReference type="ARBA" id="ARBA00023015"/>
    </source>
</evidence>
<dbReference type="GO" id="GO:0042393">
    <property type="term" value="F:histone binding"/>
    <property type="evidence" value="ECO:0007669"/>
    <property type="project" value="TreeGrafter"/>
</dbReference>
<reference evidence="10" key="2">
    <citation type="submission" date="2025-08" db="UniProtKB">
        <authorList>
            <consortium name="RefSeq"/>
        </authorList>
    </citation>
    <scope>IDENTIFICATION</scope>
    <source>
        <tissue evidence="10">Young leaves</tissue>
    </source>
</reference>
<feature type="compositionally biased region" description="Acidic residues" evidence="7">
    <location>
        <begin position="424"/>
        <end position="434"/>
    </location>
</feature>
<dbReference type="GeneID" id="103707565"/>
<gene>
    <name evidence="10" type="primary">LOC103707565</name>
</gene>
<dbReference type="Gene3D" id="1.10.10.60">
    <property type="entry name" value="Homeodomain-like"/>
    <property type="match status" value="1"/>
</dbReference>
<evidence type="ECO:0000256" key="7">
    <source>
        <dbReference type="SAM" id="MobiDB-lite"/>
    </source>
</evidence>
<evidence type="ECO:0000256" key="5">
    <source>
        <dbReference type="ARBA" id="ARBA00023163"/>
    </source>
</evidence>
<feature type="compositionally biased region" description="Basic and acidic residues" evidence="7">
    <location>
        <begin position="532"/>
        <end position="551"/>
    </location>
</feature>
<keyword evidence="2" id="KW-0156">Chromatin regulator</keyword>
<evidence type="ECO:0000313" key="9">
    <source>
        <dbReference type="Proteomes" id="UP000228380"/>
    </source>
</evidence>
<feature type="compositionally biased region" description="Basic and acidic residues" evidence="7">
    <location>
        <begin position="32"/>
        <end position="105"/>
    </location>
</feature>
<evidence type="ECO:0000256" key="2">
    <source>
        <dbReference type="ARBA" id="ARBA00022853"/>
    </source>
</evidence>
<dbReference type="GO" id="GO:2000779">
    <property type="term" value="P:regulation of double-strand break repair"/>
    <property type="evidence" value="ECO:0007669"/>
    <property type="project" value="TreeGrafter"/>
</dbReference>
<evidence type="ECO:0000256" key="1">
    <source>
        <dbReference type="ARBA" id="ARBA00004604"/>
    </source>
</evidence>
<dbReference type="Pfam" id="PF08766">
    <property type="entry name" value="DEK_C"/>
    <property type="match status" value="1"/>
</dbReference>
<comment type="subcellular location">
    <subcellularLocation>
        <location evidence="1">Nucleus</location>
        <location evidence="1">Nucleolus</location>
    </subcellularLocation>
</comment>
<dbReference type="RefSeq" id="XP_038983509.1">
    <property type="nucleotide sequence ID" value="XM_039127581.1"/>
</dbReference>
<feature type="compositionally biased region" description="Basic and acidic residues" evidence="7">
    <location>
        <begin position="151"/>
        <end position="178"/>
    </location>
</feature>
<keyword evidence="4" id="KW-0238">DNA-binding</keyword>
<feature type="region of interest" description="Disordered" evidence="7">
    <location>
        <begin position="120"/>
        <end position="231"/>
    </location>
</feature>
<feature type="region of interest" description="Disordered" evidence="7">
    <location>
        <begin position="370"/>
        <end position="573"/>
    </location>
</feature>
<keyword evidence="5" id="KW-0804">Transcription</keyword>